<gene>
    <name evidence="1" type="ORF">BEI_2332</name>
</gene>
<sequence>MKLSQGQQVATSHPAWVNSQTQVRRKIFAPSESQFQAIIRDILNEEHP</sequence>
<proteinExistence type="predicted"/>
<dbReference type="KEGG" id="hbe:BEI_2332"/>
<evidence type="ECO:0000313" key="2">
    <source>
        <dbReference type="Proteomes" id="UP000219993"/>
    </source>
</evidence>
<dbReference type="EMBL" id="CP021435">
    <property type="protein sequence ID" value="ATJ83319.1"/>
    <property type="molecule type" value="Genomic_DNA"/>
</dbReference>
<organism evidence="1 2">
    <name type="scientific">Halomonas beimenensis</name>
    <dbReference type="NCBI Taxonomy" id="475662"/>
    <lineage>
        <taxon>Bacteria</taxon>
        <taxon>Pseudomonadati</taxon>
        <taxon>Pseudomonadota</taxon>
        <taxon>Gammaproteobacteria</taxon>
        <taxon>Oceanospirillales</taxon>
        <taxon>Halomonadaceae</taxon>
        <taxon>Halomonas</taxon>
    </lineage>
</organism>
<protein>
    <submittedName>
        <fullName evidence="1">Uncharacterized protein</fullName>
    </submittedName>
</protein>
<reference evidence="1 2" key="1">
    <citation type="journal article" date="2017" name="Sci. Rep.">
        <title>Revealing the Saline Adaptation Strategies of the Halophilic Bacterium Halomonas beimenensis through High-throughput Omics and Transposon Mutagenesis Approaches.</title>
        <authorList>
            <person name="Chen Y.H."/>
            <person name="Lin S.S."/>
            <person name="Shyu Y.T."/>
        </authorList>
    </citation>
    <scope>NUCLEOTIDE SEQUENCE [LARGE SCALE GENOMIC DNA]</scope>
    <source>
        <strain evidence="1 2">NTU-111</strain>
    </source>
</reference>
<accession>A0A291P8X3</accession>
<dbReference type="Proteomes" id="UP000219993">
    <property type="component" value="Chromosome"/>
</dbReference>
<name>A0A291P8X3_9GAMM</name>
<dbReference type="AlphaFoldDB" id="A0A291P8X3"/>
<evidence type="ECO:0000313" key="1">
    <source>
        <dbReference type="EMBL" id="ATJ83319.1"/>
    </source>
</evidence>
<keyword evidence="2" id="KW-1185">Reference proteome</keyword>